<dbReference type="InterPro" id="IPR037144">
    <property type="entry name" value="Peptidase_M1_pepN_C_sf"/>
</dbReference>
<dbReference type="FunFam" id="3.30.2010.30:FF:000002">
    <property type="entry name" value="Putative aminopeptidase N"/>
    <property type="match status" value="1"/>
</dbReference>
<evidence type="ECO:0000256" key="2">
    <source>
        <dbReference type="ARBA" id="ARBA00001947"/>
    </source>
</evidence>
<evidence type="ECO:0000256" key="5">
    <source>
        <dbReference type="ARBA" id="ARBA00015611"/>
    </source>
</evidence>
<dbReference type="Gene3D" id="1.10.390.10">
    <property type="entry name" value="Neutral Protease Domain 2"/>
    <property type="match status" value="1"/>
</dbReference>
<dbReference type="GO" id="GO:0016285">
    <property type="term" value="F:alanyl aminopeptidase activity"/>
    <property type="evidence" value="ECO:0007669"/>
    <property type="project" value="UniProtKB-EC"/>
</dbReference>
<dbReference type="InterPro" id="IPR035414">
    <property type="entry name" value="Peptidase_M1_pepN_Ig-like"/>
</dbReference>
<sequence>MNIAAQPPVQTDQTIYLKDYQKPSFLVDSIHLDIQVYENHTIVDSTLVMKRQSAGSLILLGRDLELKSIQLNGQTLNSDQYELDGEQLVITDAPDEIILQIQVIIHPESNTQLEGLYKAGDLYVTQNEPEGFRKITFYPDRPDVLSVFTTRVEADKKYPVLLANGNLLETGEVDENRHFAIWQDPTKKPSYLFACVIGDLAVLKDRYTTSEGRDVALEIYAVEKDIPKCHIAMEALKHSMRWDEEHYGRPYDLDNYMIVAVSQFNMGAMENKGLNIFNTSCVLADEEYTTDAAIMRVQSVIAHEYFHNWTGNRITCRDWFQLCLKEGLTVFRDQSFSEDLQSAAVQRIDDVAVLKSHQFPEDAGPLSHPPRPDHFVEINNFYTATVYEKGAEINRMMATLLGKDKYRQGTDEYFERHDGQAVTVEDWVAALSAGSGVDLSNFLTWYNQPGTPKLEVNGAYDATAQTYRLSFKQSLKAHPKYPNLKAVPIPIALALFNANSGEQYTLHSADLFVNDVKDGMYLFEQDAATIEFTGITEQPVVSLLRNFSAPVNLVFDYSNDDLAFLIQHETNGFNQWQATQTLLERILLEDHKADTYIDAIKNTLPDLVNKDPLLASRLFDVPSENYLGSRIDQDYEPELIREKREAVLDRLARELGSFWKETYLSLDPDMQNEFSLAMGVRALKNIMLSMLARQGDDSVFDLAYAQYQQTGNMSERLGALRVLVWNDAPQAQLALDDFYNRFKDEALSLDQWFMIQASHPCATAETIEYLTKHADYDLGTPNRIRSVSGGLASNPVNTWSFGVDHFIELAAYLDEKNPILGSRLLQVLSRWYTLMEPQRSQVQQALKALQPKVKSKNVSETLNSLLSI</sequence>
<dbReference type="EMBL" id="WTTO01000020">
    <property type="protein sequence ID" value="NAR73524.1"/>
    <property type="molecule type" value="Genomic_DNA"/>
</dbReference>
<dbReference type="Pfam" id="PF17432">
    <property type="entry name" value="DUF3458_C"/>
    <property type="match status" value="1"/>
</dbReference>
<feature type="domain" description="Aminopeptidase N-like N-terminal" evidence="16">
    <location>
        <begin position="44"/>
        <end position="192"/>
    </location>
</feature>
<keyword evidence="9 17" id="KW-0378">Hydrolase</keyword>
<dbReference type="AlphaFoldDB" id="A0AAJ3D9C0"/>
<comment type="catalytic activity">
    <reaction evidence="1">
        <text>Release of an N-terminal amino acid, Xaa-|-Yaa- from a peptide, amide or arylamide. Xaa is preferably Ala, but may be most amino acids including Pro (slow action). When a terminal hydrophobic residue is followed by a prolyl residue, the two may be released as an intact Xaa-Pro dipeptide.</text>
        <dbReference type="EC" id="3.4.11.2"/>
    </reaction>
</comment>
<evidence type="ECO:0000256" key="8">
    <source>
        <dbReference type="ARBA" id="ARBA00022723"/>
    </source>
</evidence>
<dbReference type="Gene3D" id="2.60.40.1840">
    <property type="match status" value="1"/>
</dbReference>
<dbReference type="InterPro" id="IPR012779">
    <property type="entry name" value="Peptidase_M1_pepN"/>
</dbReference>
<feature type="domain" description="Peptidase M1 alanyl aminopeptidase Ig-like fold" evidence="14">
    <location>
        <begin position="450"/>
        <end position="554"/>
    </location>
</feature>
<keyword evidence="7" id="KW-0645">Protease</keyword>
<evidence type="ECO:0000313" key="18">
    <source>
        <dbReference type="Proteomes" id="UP000451048"/>
    </source>
</evidence>
<evidence type="ECO:0000256" key="10">
    <source>
        <dbReference type="ARBA" id="ARBA00022833"/>
    </source>
</evidence>
<evidence type="ECO:0000256" key="12">
    <source>
        <dbReference type="NCBIfam" id="TIGR02414"/>
    </source>
</evidence>
<dbReference type="GO" id="GO:0008270">
    <property type="term" value="F:zinc ion binding"/>
    <property type="evidence" value="ECO:0007669"/>
    <property type="project" value="InterPro"/>
</dbReference>
<dbReference type="Gene3D" id="1.25.50.10">
    <property type="entry name" value="Peptidase M1, alanyl aminopeptidase, C-terminal domain"/>
    <property type="match status" value="1"/>
</dbReference>
<dbReference type="InterPro" id="IPR001930">
    <property type="entry name" value="Peptidase_M1"/>
</dbReference>
<evidence type="ECO:0000259" key="14">
    <source>
        <dbReference type="Pfam" id="PF11940"/>
    </source>
</evidence>
<comment type="cofactor">
    <cofactor evidence="2">
        <name>Zn(2+)</name>
        <dbReference type="ChEBI" id="CHEBI:29105"/>
    </cofactor>
</comment>
<evidence type="ECO:0000256" key="9">
    <source>
        <dbReference type="ARBA" id="ARBA00022801"/>
    </source>
</evidence>
<evidence type="ECO:0000256" key="3">
    <source>
        <dbReference type="ARBA" id="ARBA00010136"/>
    </source>
</evidence>
<dbReference type="PANTHER" id="PTHR46322:SF1">
    <property type="entry name" value="PUROMYCIN-SENSITIVE AMINOPEPTIDASE"/>
    <property type="match status" value="1"/>
</dbReference>
<dbReference type="EC" id="3.4.11.2" evidence="4 12"/>
<proteinExistence type="inferred from homology"/>
<protein>
    <recommendedName>
        <fullName evidence="5 12">Aminopeptidase N</fullName>
        <ecNumber evidence="4 12">3.4.11.2</ecNumber>
    </recommendedName>
</protein>
<dbReference type="PRINTS" id="PR00756">
    <property type="entry name" value="ALADIPTASE"/>
</dbReference>
<dbReference type="InterPro" id="IPR042097">
    <property type="entry name" value="Aminopeptidase_N-like_N_sf"/>
</dbReference>
<dbReference type="Pfam" id="PF17900">
    <property type="entry name" value="Peptidase_M1_N"/>
    <property type="match status" value="1"/>
</dbReference>
<evidence type="ECO:0000256" key="11">
    <source>
        <dbReference type="ARBA" id="ARBA00023049"/>
    </source>
</evidence>
<dbReference type="SUPFAM" id="SSF63737">
    <property type="entry name" value="Leukotriene A4 hydrolase N-terminal domain"/>
    <property type="match status" value="1"/>
</dbReference>
<reference evidence="17 18" key="1">
    <citation type="submission" date="2019-12" db="EMBL/GenBank/DDBJ databases">
        <title>Acinetobacter haemolyticus comparative genomics.</title>
        <authorList>
            <person name="Castro-Jaimes S."/>
            <person name="Bello-Lopez E."/>
            <person name="Velazquez-Acosta C."/>
            <person name="Volkow-Fernandez P."/>
            <person name="Lozano-Zarain P."/>
            <person name="Castillo Ramirez S."/>
            <person name="Cevallos M.A."/>
        </authorList>
    </citation>
    <scope>NUCLEOTIDE SEQUENCE [LARGE SCALE GENOMIC DNA]</scope>
    <source>
        <strain evidence="17 18">AN10</strain>
    </source>
</reference>
<feature type="domain" description="Peptidase M1 membrane alanine aminopeptidase" evidence="13">
    <location>
        <begin position="232"/>
        <end position="444"/>
    </location>
</feature>
<accession>A0AAJ3D9C0</accession>
<name>A0AAJ3D9C0_ACIHA</name>
<dbReference type="PANTHER" id="PTHR46322">
    <property type="entry name" value="PUROMYCIN-SENSITIVE AMINOPEPTIDASE"/>
    <property type="match status" value="1"/>
</dbReference>
<feature type="domain" description="Peptidase M1 alanyl aminopeptidase C-terminal" evidence="15">
    <location>
        <begin position="560"/>
        <end position="865"/>
    </location>
</feature>
<keyword evidence="10" id="KW-0862">Zinc</keyword>
<comment type="similarity">
    <text evidence="3">Belongs to the peptidase M1 family.</text>
</comment>
<dbReference type="RefSeq" id="WP_160127008.1">
    <property type="nucleotide sequence ID" value="NZ_CAXNZT010000089.1"/>
</dbReference>
<keyword evidence="8" id="KW-0479">Metal-binding</keyword>
<evidence type="ECO:0000313" key="17">
    <source>
        <dbReference type="EMBL" id="NAR73524.1"/>
    </source>
</evidence>
<dbReference type="InterPro" id="IPR027268">
    <property type="entry name" value="Peptidase_M4/M1_CTD_sf"/>
</dbReference>
<gene>
    <name evidence="17" type="primary">pepN</name>
    <name evidence="17" type="ORF">GPS52_08445</name>
</gene>
<evidence type="ECO:0000259" key="16">
    <source>
        <dbReference type="Pfam" id="PF17900"/>
    </source>
</evidence>
<keyword evidence="11" id="KW-0482">Metalloprotease</keyword>
<dbReference type="InterPro" id="IPR038438">
    <property type="entry name" value="PepN_Ig-like_sf"/>
</dbReference>
<dbReference type="SUPFAM" id="SSF55486">
    <property type="entry name" value="Metalloproteases ('zincins'), catalytic domain"/>
    <property type="match status" value="1"/>
</dbReference>
<comment type="caution">
    <text evidence="17">The sequence shown here is derived from an EMBL/GenBank/DDBJ whole genome shotgun (WGS) entry which is preliminary data.</text>
</comment>
<evidence type="ECO:0000256" key="6">
    <source>
        <dbReference type="ARBA" id="ARBA00022438"/>
    </source>
</evidence>
<evidence type="ECO:0000259" key="13">
    <source>
        <dbReference type="Pfam" id="PF01433"/>
    </source>
</evidence>
<evidence type="ECO:0000256" key="1">
    <source>
        <dbReference type="ARBA" id="ARBA00000098"/>
    </source>
</evidence>
<dbReference type="InterPro" id="IPR024601">
    <property type="entry name" value="Peptidase_M1_pepN_C"/>
</dbReference>
<dbReference type="NCBIfam" id="TIGR02414">
    <property type="entry name" value="pepN_proteo"/>
    <property type="match status" value="1"/>
</dbReference>
<dbReference type="Pfam" id="PF11940">
    <property type="entry name" value="DUF3458"/>
    <property type="match status" value="1"/>
</dbReference>
<dbReference type="Proteomes" id="UP000451048">
    <property type="component" value="Unassembled WGS sequence"/>
</dbReference>
<dbReference type="Gene3D" id="2.60.40.1730">
    <property type="entry name" value="tricorn interacting facor f3 domain"/>
    <property type="match status" value="1"/>
</dbReference>
<evidence type="ECO:0000256" key="4">
    <source>
        <dbReference type="ARBA" id="ARBA00012564"/>
    </source>
</evidence>
<dbReference type="InterPro" id="IPR014782">
    <property type="entry name" value="Peptidase_M1_dom"/>
</dbReference>
<evidence type="ECO:0000256" key="7">
    <source>
        <dbReference type="ARBA" id="ARBA00022670"/>
    </source>
</evidence>
<dbReference type="InterPro" id="IPR045357">
    <property type="entry name" value="Aminopeptidase_N-like_N"/>
</dbReference>
<evidence type="ECO:0000259" key="15">
    <source>
        <dbReference type="Pfam" id="PF17432"/>
    </source>
</evidence>
<dbReference type="CDD" id="cd09600">
    <property type="entry name" value="M1_APN"/>
    <property type="match status" value="1"/>
</dbReference>
<organism evidence="17 18">
    <name type="scientific">Acinetobacter haemolyticus</name>
    <dbReference type="NCBI Taxonomy" id="29430"/>
    <lineage>
        <taxon>Bacteria</taxon>
        <taxon>Pseudomonadati</taxon>
        <taxon>Pseudomonadota</taxon>
        <taxon>Gammaproteobacteria</taxon>
        <taxon>Moraxellales</taxon>
        <taxon>Moraxellaceae</taxon>
        <taxon>Acinetobacter</taxon>
    </lineage>
</organism>
<keyword evidence="6 17" id="KW-0031">Aminopeptidase</keyword>
<dbReference type="GO" id="GO:0008237">
    <property type="term" value="F:metallopeptidase activity"/>
    <property type="evidence" value="ECO:0007669"/>
    <property type="project" value="UniProtKB-UniRule"/>
</dbReference>
<dbReference type="Pfam" id="PF01433">
    <property type="entry name" value="Peptidase_M1"/>
    <property type="match status" value="1"/>
</dbReference>
<dbReference type="GO" id="GO:0006508">
    <property type="term" value="P:proteolysis"/>
    <property type="evidence" value="ECO:0007669"/>
    <property type="project" value="UniProtKB-UniRule"/>
</dbReference>
<dbReference type="Gene3D" id="3.30.2010.30">
    <property type="match status" value="1"/>
</dbReference>